<evidence type="ECO:0000313" key="2">
    <source>
        <dbReference type="Proteomes" id="UP000501374"/>
    </source>
</evidence>
<proteinExistence type="predicted"/>
<sequence length="151" mass="17081">MKKYIAIGALGIVFAGVGFLNTETLNSTVTNNEIKQKDNFSHVKAFDFTGYVVGIHKNSKMIEVADVETKEAAIEFSEKRNDFINLASENKFFLVENKDNQEYEVGEKIKISTDKTERINHLVRSAIDPIVTKLTDEKQIEDGHEIIDTKL</sequence>
<dbReference type="AlphaFoldDB" id="A0A6H0TNK9"/>
<evidence type="ECO:0000313" key="1">
    <source>
        <dbReference type="EMBL" id="QIW21915.1"/>
    </source>
</evidence>
<gene>
    <name evidence="1" type="ORF">EVG22_27460</name>
</gene>
<dbReference type="RefSeq" id="WP_172555560.1">
    <property type="nucleotide sequence ID" value="NZ_CP035727.2"/>
</dbReference>
<organism evidence="1 2">
    <name type="scientific">Bacillus thuringiensis serovar andalousiensis</name>
    <dbReference type="NCBI Taxonomy" id="257985"/>
    <lineage>
        <taxon>Bacteria</taxon>
        <taxon>Bacillati</taxon>
        <taxon>Bacillota</taxon>
        <taxon>Bacilli</taxon>
        <taxon>Bacillales</taxon>
        <taxon>Bacillaceae</taxon>
        <taxon>Bacillus</taxon>
        <taxon>Bacillus cereus group</taxon>
    </lineage>
</organism>
<dbReference type="Proteomes" id="UP000501374">
    <property type="component" value="Chromosome"/>
</dbReference>
<name>A0A6H0TNK9_BACTU</name>
<dbReference type="EMBL" id="CP035727">
    <property type="protein sequence ID" value="QIW21915.1"/>
    <property type="molecule type" value="Genomic_DNA"/>
</dbReference>
<protein>
    <submittedName>
        <fullName evidence="1">DUF3221 domain-containing protein</fullName>
    </submittedName>
</protein>
<reference evidence="2" key="1">
    <citation type="submission" date="2019-02" db="EMBL/GenBank/DDBJ databases">
        <title>Structural and Functional analysis of Lanthipeptide from Bacillus thuringiensis serovar andalousiensis B23193.</title>
        <authorList>
            <person name="Andreeva J.V."/>
            <person name="Grigoreva A."/>
        </authorList>
    </citation>
    <scope>NUCLEOTIDE SEQUENCE [LARGE SCALE GENOMIC DNA]</scope>
    <source>
        <strain evidence="2">B23193</strain>
    </source>
</reference>
<accession>A0A6H0TNK9</accession>